<dbReference type="SUPFAM" id="SSF53756">
    <property type="entry name" value="UDP-Glycosyltransferase/glycogen phosphorylase"/>
    <property type="match status" value="1"/>
</dbReference>
<dbReference type="RefSeq" id="WP_067710979.1">
    <property type="nucleotide sequence ID" value="NZ_LPVJ01000001.1"/>
</dbReference>
<dbReference type="OrthoDB" id="9807502at2"/>
<name>A0A117SYS4_9BACL</name>
<sequence length="334" mass="36901">MPERMELVATVCDPFQGLMTRTHRLRDQLQKRGFEVEILRDPHRFGRAAMKHVHVVDVARRIEENLAFPQGPYSAGFSRMVALPGDALLRKRLQEALRRARAILASNLKLAAFAKDAAPQVPLFWVRDGFAPFSLSASQEIADRTRILSALYEHRLLFAGTLRAKEPLLRFARLIAMLRRSGARVQGIVAGPLETPAAVANLRSLSHDLIDYVGAWDRDDIPVLIRACDATVQVEDGWSLSALAHEAARIGAPLLLERSVACLATGSEMAEALLQTDRICHTQPLLALCKQALDALSDEPLGEAFGFFNQGEGMRFSQMDEVNALISVCDLTLS</sequence>
<dbReference type="Proteomes" id="UP000053557">
    <property type="component" value="Unassembled WGS sequence"/>
</dbReference>
<accession>A0A117SYS4</accession>
<keyword evidence="2" id="KW-1185">Reference proteome</keyword>
<dbReference type="EMBL" id="LPVJ01000001">
    <property type="protein sequence ID" value="KUO97431.1"/>
    <property type="molecule type" value="Genomic_DNA"/>
</dbReference>
<reference evidence="1 2" key="1">
    <citation type="submission" date="2015-12" db="EMBL/GenBank/DDBJ databases">
        <title>Draft genome sequence of Acidibacillus ferrooxidans ITV001, isolated from a chalcopyrite acid mine drainage site in Brazil.</title>
        <authorList>
            <person name="Dall'Agnol H."/>
            <person name="Nancucheo I."/>
            <person name="Johnson B."/>
            <person name="Oliveira R."/>
            <person name="Leite L."/>
            <person name="Pylro V."/>
            <person name="Nunes G.L."/>
            <person name="Tzotzos G."/>
            <person name="Fernandes G.R."/>
            <person name="Dutra J."/>
            <person name="Orellana S.C."/>
            <person name="Oliveira G."/>
        </authorList>
    </citation>
    <scope>NUCLEOTIDE SEQUENCE [LARGE SCALE GENOMIC DNA]</scope>
    <source>
        <strain evidence="2">ITV01</strain>
    </source>
</reference>
<protein>
    <submittedName>
        <fullName evidence="1">Uncharacterized protein</fullName>
    </submittedName>
</protein>
<gene>
    <name evidence="1" type="ORF">ATW55_06085</name>
</gene>
<proteinExistence type="predicted"/>
<evidence type="ECO:0000313" key="1">
    <source>
        <dbReference type="EMBL" id="KUO97431.1"/>
    </source>
</evidence>
<comment type="caution">
    <text evidence="1">The sequence shown here is derived from an EMBL/GenBank/DDBJ whole genome shotgun (WGS) entry which is preliminary data.</text>
</comment>
<evidence type="ECO:0000313" key="2">
    <source>
        <dbReference type="Proteomes" id="UP000053557"/>
    </source>
</evidence>
<dbReference type="AlphaFoldDB" id="A0A117SYS4"/>
<organism evidence="1 2">
    <name type="scientific">Ferroacidibacillus organovorans</name>
    <dbReference type="NCBI Taxonomy" id="1765683"/>
    <lineage>
        <taxon>Bacteria</taxon>
        <taxon>Bacillati</taxon>
        <taxon>Bacillota</taxon>
        <taxon>Bacilli</taxon>
        <taxon>Bacillales</taxon>
        <taxon>Alicyclobacillaceae</taxon>
        <taxon>Ferroacidibacillus</taxon>
    </lineage>
</organism>